<organism evidence="1 2">
    <name type="scientific">Lactiplantibacillus daowaiensis</name>
    <dbReference type="NCBI Taxonomy" id="2559918"/>
    <lineage>
        <taxon>Bacteria</taxon>
        <taxon>Bacillati</taxon>
        <taxon>Bacillota</taxon>
        <taxon>Bacilli</taxon>
        <taxon>Lactobacillales</taxon>
        <taxon>Lactobacillaceae</taxon>
        <taxon>Lactiplantibacillus</taxon>
    </lineage>
</organism>
<evidence type="ECO:0000313" key="1">
    <source>
        <dbReference type="EMBL" id="MFC6180552.1"/>
    </source>
</evidence>
<dbReference type="SUPFAM" id="SSF55961">
    <property type="entry name" value="Bet v1-like"/>
    <property type="match status" value="1"/>
</dbReference>
<dbReference type="InterPro" id="IPR019587">
    <property type="entry name" value="Polyketide_cyclase/dehydratase"/>
</dbReference>
<dbReference type="InterPro" id="IPR023393">
    <property type="entry name" value="START-like_dom_sf"/>
</dbReference>
<dbReference type="EMBL" id="JBHSSC010000013">
    <property type="protein sequence ID" value="MFC6180552.1"/>
    <property type="molecule type" value="Genomic_DNA"/>
</dbReference>
<gene>
    <name evidence="1" type="ORF">ACFP5Y_04870</name>
</gene>
<dbReference type="Gene3D" id="3.30.530.20">
    <property type="match status" value="1"/>
</dbReference>
<sequence>MTTTVQPLFTNTITIDTTPEIVQAQLARVEQLPQWNPDISEITPNDDQSWTLIRTKEALNHQETFTLAKTADSVTYTSTGGRLAYQLVFTLEPTGTGTTVHEALYPKTDLLGLTLVAPIAKVAFYHNLELMRDLLLN</sequence>
<dbReference type="RefSeq" id="WP_137629442.1">
    <property type="nucleotide sequence ID" value="NZ_BJDJ01000023.1"/>
</dbReference>
<dbReference type="Pfam" id="PF10604">
    <property type="entry name" value="Polyketide_cyc2"/>
    <property type="match status" value="1"/>
</dbReference>
<keyword evidence="2" id="KW-1185">Reference proteome</keyword>
<name>A0ABW1RYS1_9LACO</name>
<evidence type="ECO:0000313" key="2">
    <source>
        <dbReference type="Proteomes" id="UP001596282"/>
    </source>
</evidence>
<reference evidence="2" key="1">
    <citation type="journal article" date="2019" name="Int. J. Syst. Evol. Microbiol.">
        <title>The Global Catalogue of Microorganisms (GCM) 10K type strain sequencing project: providing services to taxonomists for standard genome sequencing and annotation.</title>
        <authorList>
            <consortium name="The Broad Institute Genomics Platform"/>
            <consortium name="The Broad Institute Genome Sequencing Center for Infectious Disease"/>
            <person name="Wu L."/>
            <person name="Ma J."/>
        </authorList>
    </citation>
    <scope>NUCLEOTIDE SEQUENCE [LARGE SCALE GENOMIC DNA]</scope>
    <source>
        <strain evidence="2">CCM 8933</strain>
    </source>
</reference>
<protein>
    <submittedName>
        <fullName evidence="1">SRPBCC family protein</fullName>
    </submittedName>
</protein>
<proteinExistence type="predicted"/>
<comment type="caution">
    <text evidence="1">The sequence shown here is derived from an EMBL/GenBank/DDBJ whole genome shotgun (WGS) entry which is preliminary data.</text>
</comment>
<dbReference type="Proteomes" id="UP001596282">
    <property type="component" value="Unassembled WGS sequence"/>
</dbReference>
<accession>A0ABW1RYS1</accession>